<dbReference type="AlphaFoldDB" id="A0A645H9M4"/>
<organism evidence="1">
    <name type="scientific">bioreactor metagenome</name>
    <dbReference type="NCBI Taxonomy" id="1076179"/>
    <lineage>
        <taxon>unclassified sequences</taxon>
        <taxon>metagenomes</taxon>
        <taxon>ecological metagenomes</taxon>
    </lineage>
</organism>
<dbReference type="EMBL" id="VSSQ01088038">
    <property type="protein sequence ID" value="MPN34809.1"/>
    <property type="molecule type" value="Genomic_DNA"/>
</dbReference>
<name>A0A645H9M4_9ZZZZ</name>
<gene>
    <name evidence="1" type="ORF">SDC9_182303</name>
</gene>
<comment type="caution">
    <text evidence="1">The sequence shown here is derived from an EMBL/GenBank/DDBJ whole genome shotgun (WGS) entry which is preliminary data.</text>
</comment>
<sequence>MMVDCVAKGFFKLRSLSNKRVFYDQATIQQNVERVVDGCQAHTVFFLHCIVQHFSIEMSFVQINVFKNCESFGSFTVLFLFKIVSKNFFYPFE</sequence>
<proteinExistence type="predicted"/>
<reference evidence="1" key="1">
    <citation type="submission" date="2019-08" db="EMBL/GenBank/DDBJ databases">
        <authorList>
            <person name="Kucharzyk K."/>
            <person name="Murdoch R.W."/>
            <person name="Higgins S."/>
            <person name="Loffler F."/>
        </authorList>
    </citation>
    <scope>NUCLEOTIDE SEQUENCE</scope>
</reference>
<protein>
    <submittedName>
        <fullName evidence="1">Uncharacterized protein</fullName>
    </submittedName>
</protein>
<accession>A0A645H9M4</accession>
<evidence type="ECO:0000313" key="1">
    <source>
        <dbReference type="EMBL" id="MPN34809.1"/>
    </source>
</evidence>